<accession>A0A8T0GCJ7</accession>
<proteinExistence type="predicted"/>
<name>A0A8T0GCJ7_CERPU</name>
<dbReference type="EMBL" id="CM026433">
    <property type="protein sequence ID" value="KAG0555558.1"/>
    <property type="molecule type" value="Genomic_DNA"/>
</dbReference>
<sequence length="100" mass="11463">MVANLSSFYHWLLRLQTPGKLILVIPLLAWEIRPSSHYSVMDLIGEHDGLDMHLQTCNNGDHIDSLDFKLATAHNILLNHTVRVNKSYVEYLRPLSQPLC</sequence>
<dbReference type="AlphaFoldDB" id="A0A8T0GCJ7"/>
<protein>
    <submittedName>
        <fullName evidence="1">Uncharacterized protein</fullName>
    </submittedName>
</protein>
<dbReference type="Proteomes" id="UP000822688">
    <property type="component" value="Chromosome 12"/>
</dbReference>
<organism evidence="1 2">
    <name type="scientific">Ceratodon purpureus</name>
    <name type="common">Fire moss</name>
    <name type="synonym">Dicranum purpureum</name>
    <dbReference type="NCBI Taxonomy" id="3225"/>
    <lineage>
        <taxon>Eukaryota</taxon>
        <taxon>Viridiplantae</taxon>
        <taxon>Streptophyta</taxon>
        <taxon>Embryophyta</taxon>
        <taxon>Bryophyta</taxon>
        <taxon>Bryophytina</taxon>
        <taxon>Bryopsida</taxon>
        <taxon>Dicranidae</taxon>
        <taxon>Pseudoditrichales</taxon>
        <taxon>Ditrichaceae</taxon>
        <taxon>Ceratodon</taxon>
    </lineage>
</organism>
<reference evidence="1" key="1">
    <citation type="submission" date="2020-06" db="EMBL/GenBank/DDBJ databases">
        <title>WGS assembly of Ceratodon purpureus strain R40.</title>
        <authorList>
            <person name="Carey S.B."/>
            <person name="Jenkins J."/>
            <person name="Shu S."/>
            <person name="Lovell J.T."/>
            <person name="Sreedasyam A."/>
            <person name="Maumus F."/>
            <person name="Tiley G.P."/>
            <person name="Fernandez-Pozo N."/>
            <person name="Barry K."/>
            <person name="Chen C."/>
            <person name="Wang M."/>
            <person name="Lipzen A."/>
            <person name="Daum C."/>
            <person name="Saski C.A."/>
            <person name="Payton A.C."/>
            <person name="Mcbreen J.C."/>
            <person name="Conrad R.E."/>
            <person name="Kollar L.M."/>
            <person name="Olsson S."/>
            <person name="Huttunen S."/>
            <person name="Landis J.B."/>
            <person name="Wickett N.J."/>
            <person name="Johnson M.G."/>
            <person name="Rensing S.A."/>
            <person name="Grimwood J."/>
            <person name="Schmutz J."/>
            <person name="Mcdaniel S.F."/>
        </authorList>
    </citation>
    <scope>NUCLEOTIDE SEQUENCE</scope>
    <source>
        <strain evidence="1">R40</strain>
    </source>
</reference>
<keyword evidence="2" id="KW-1185">Reference proteome</keyword>
<evidence type="ECO:0000313" key="2">
    <source>
        <dbReference type="Proteomes" id="UP000822688"/>
    </source>
</evidence>
<comment type="caution">
    <text evidence="1">The sequence shown here is derived from an EMBL/GenBank/DDBJ whole genome shotgun (WGS) entry which is preliminary data.</text>
</comment>
<evidence type="ECO:0000313" key="1">
    <source>
        <dbReference type="EMBL" id="KAG0555558.1"/>
    </source>
</evidence>
<gene>
    <name evidence="1" type="ORF">KC19_12G177700</name>
</gene>